<protein>
    <submittedName>
        <fullName evidence="2">Uncharacterized protein</fullName>
    </submittedName>
</protein>
<dbReference type="STRING" id="60137.SAMN04488041_102324"/>
<evidence type="ECO:0000313" key="2">
    <source>
        <dbReference type="EMBL" id="SDW48474.1"/>
    </source>
</evidence>
<dbReference type="RefSeq" id="WP_074634988.1">
    <property type="nucleotide sequence ID" value="NZ_CP160849.1"/>
</dbReference>
<dbReference type="EMBL" id="FNNB01000002">
    <property type="protein sequence ID" value="SDW48474.1"/>
    <property type="molecule type" value="Genomic_DNA"/>
</dbReference>
<feature type="region of interest" description="Disordered" evidence="1">
    <location>
        <begin position="69"/>
        <end position="90"/>
    </location>
</feature>
<gene>
    <name evidence="2" type="ORF">SAMN04488041_102324</name>
</gene>
<proteinExistence type="predicted"/>
<sequence length="90" mass="10045">MSKGDPSDPKGLIFESYRIEGITQAECRSIFLDWALSLPAEADTKAALRALLDSVAAEKQDHPMTEVMQEGLIDMATPRRRGGWRTRPRS</sequence>
<dbReference type="AlphaFoldDB" id="A0A1H2TZA2"/>
<feature type="compositionally biased region" description="Basic residues" evidence="1">
    <location>
        <begin position="78"/>
        <end position="90"/>
    </location>
</feature>
<name>A0A1H2TZA2_9RHOB</name>
<evidence type="ECO:0000256" key="1">
    <source>
        <dbReference type="SAM" id="MobiDB-lite"/>
    </source>
</evidence>
<evidence type="ECO:0000313" key="3">
    <source>
        <dbReference type="Proteomes" id="UP000183076"/>
    </source>
</evidence>
<dbReference type="GeneID" id="94021956"/>
<reference evidence="3" key="1">
    <citation type="submission" date="2016-10" db="EMBL/GenBank/DDBJ databases">
        <authorList>
            <person name="Varghese N."/>
            <person name="Submissions S."/>
        </authorList>
    </citation>
    <scope>NUCLEOTIDE SEQUENCE [LARGE SCALE GENOMIC DNA]</scope>
    <source>
        <strain evidence="3">DSM 10014</strain>
    </source>
</reference>
<accession>A0A1H2TZA2</accession>
<organism evidence="2 3">
    <name type="scientific">Sulfitobacter pontiacus</name>
    <dbReference type="NCBI Taxonomy" id="60137"/>
    <lineage>
        <taxon>Bacteria</taxon>
        <taxon>Pseudomonadati</taxon>
        <taxon>Pseudomonadota</taxon>
        <taxon>Alphaproteobacteria</taxon>
        <taxon>Rhodobacterales</taxon>
        <taxon>Roseobacteraceae</taxon>
        <taxon>Sulfitobacter</taxon>
    </lineage>
</organism>
<dbReference type="Proteomes" id="UP000183076">
    <property type="component" value="Unassembled WGS sequence"/>
</dbReference>